<reference evidence="1 2" key="1">
    <citation type="submission" date="2020-10" db="EMBL/GenBank/DDBJ databases">
        <title>Complete genome sequence of Paludibaculum fermentans P105T, a facultatively anaerobic acidobacterium capable of dissimilatory Fe(III) reduction.</title>
        <authorList>
            <person name="Dedysh S.N."/>
            <person name="Beletsky A.V."/>
            <person name="Kulichevskaya I.S."/>
            <person name="Mardanov A.V."/>
            <person name="Ravin N.V."/>
        </authorList>
    </citation>
    <scope>NUCLEOTIDE SEQUENCE [LARGE SCALE GENOMIC DNA]</scope>
    <source>
        <strain evidence="1 2">P105</strain>
    </source>
</reference>
<evidence type="ECO:0000313" key="2">
    <source>
        <dbReference type="Proteomes" id="UP000593892"/>
    </source>
</evidence>
<dbReference type="KEGG" id="pfer:IRI77_31290"/>
<name>A0A7S7NP42_PALFE</name>
<dbReference type="EMBL" id="CP063849">
    <property type="protein sequence ID" value="QOY87208.1"/>
    <property type="molecule type" value="Genomic_DNA"/>
</dbReference>
<organism evidence="1 2">
    <name type="scientific">Paludibaculum fermentans</name>
    <dbReference type="NCBI Taxonomy" id="1473598"/>
    <lineage>
        <taxon>Bacteria</taxon>
        <taxon>Pseudomonadati</taxon>
        <taxon>Acidobacteriota</taxon>
        <taxon>Terriglobia</taxon>
        <taxon>Bryobacterales</taxon>
        <taxon>Bryobacteraceae</taxon>
        <taxon>Paludibaculum</taxon>
    </lineage>
</organism>
<proteinExistence type="predicted"/>
<gene>
    <name evidence="1" type="ORF">IRI77_31290</name>
</gene>
<keyword evidence="2" id="KW-1185">Reference proteome</keyword>
<dbReference type="AlphaFoldDB" id="A0A7S7NP42"/>
<evidence type="ECO:0000313" key="1">
    <source>
        <dbReference type="EMBL" id="QOY87208.1"/>
    </source>
</evidence>
<dbReference type="Proteomes" id="UP000593892">
    <property type="component" value="Chromosome"/>
</dbReference>
<sequence length="145" mass="15631">MLHAKKLRDKLISVAGTLDVKTGDLRAACESCPSALRTGGIEWPNTLYVSVVSSELRRHLEALSTPLPGTRVPVILVGYVLTRAELHGTIKEKPRMGNGFGPFGMFAAGFSTTGICTRSVALTSCESGRVELEEPGCVVVRFERQ</sequence>
<dbReference type="RefSeq" id="WP_194448877.1">
    <property type="nucleotide sequence ID" value="NZ_CP063849.1"/>
</dbReference>
<accession>A0A7S7NP42</accession>
<protein>
    <submittedName>
        <fullName evidence="1">Uncharacterized protein</fullName>
    </submittedName>
</protein>